<dbReference type="Gene3D" id="1.20.5.3310">
    <property type="match status" value="1"/>
</dbReference>
<gene>
    <name evidence="9" type="primary">tatB</name>
    <name evidence="12" type="ORF">EDC35_104143</name>
</gene>
<evidence type="ECO:0000256" key="6">
    <source>
        <dbReference type="ARBA" id="ARBA00022989"/>
    </source>
</evidence>
<name>A0A4R3MXF6_9GAMM</name>
<evidence type="ECO:0000256" key="3">
    <source>
        <dbReference type="ARBA" id="ARBA00022475"/>
    </source>
</evidence>
<protein>
    <recommendedName>
        <fullName evidence="9">Sec-independent protein translocase protein TatB</fullName>
    </recommendedName>
</protein>
<dbReference type="PANTHER" id="PTHR33162:SF1">
    <property type="entry name" value="SEC-INDEPENDENT PROTEIN TRANSLOCASE PROTEIN TATA, CHLOROPLASTIC"/>
    <property type="match status" value="1"/>
</dbReference>
<accession>A0A4R3MXF6</accession>
<evidence type="ECO:0000313" key="12">
    <source>
        <dbReference type="EMBL" id="TCT21288.1"/>
    </source>
</evidence>
<comment type="similarity">
    <text evidence="9">Belongs to the TatB family.</text>
</comment>
<dbReference type="RefSeq" id="WP_132976894.1">
    <property type="nucleotide sequence ID" value="NZ_SMAO01000004.1"/>
</dbReference>
<sequence>MFDIGFSELVMIALVALIVIGPERLPKAARVAGMWVGRARRSLASVKQEIDRELKADELNEILKRQTHIESLETIFEEPPKPAAGLAPNLPPAPASPSPAKSDALREPPPRG</sequence>
<evidence type="ECO:0000256" key="11">
    <source>
        <dbReference type="SAM" id="Phobius"/>
    </source>
</evidence>
<dbReference type="OrthoDB" id="9816005at2"/>
<dbReference type="InterPro" id="IPR003369">
    <property type="entry name" value="TatA/B/E"/>
</dbReference>
<keyword evidence="8 9" id="KW-0472">Membrane</keyword>
<feature type="region of interest" description="Disordered" evidence="10">
    <location>
        <begin position="75"/>
        <end position="112"/>
    </location>
</feature>
<keyword evidence="6 9" id="KW-1133">Transmembrane helix</keyword>
<keyword evidence="2 9" id="KW-0813">Transport</keyword>
<dbReference type="HAMAP" id="MF_00237">
    <property type="entry name" value="TatB"/>
    <property type="match status" value="1"/>
</dbReference>
<evidence type="ECO:0000256" key="1">
    <source>
        <dbReference type="ARBA" id="ARBA00004167"/>
    </source>
</evidence>
<dbReference type="EMBL" id="SMAO01000004">
    <property type="protein sequence ID" value="TCT21288.1"/>
    <property type="molecule type" value="Genomic_DNA"/>
</dbReference>
<feature type="compositionally biased region" description="Basic and acidic residues" evidence="10">
    <location>
        <begin position="103"/>
        <end position="112"/>
    </location>
</feature>
<comment type="function">
    <text evidence="9">Part of the twin-arginine translocation (Tat) system that transports large folded proteins containing a characteristic twin-arginine motif in their signal peptide across membranes. Together with TatC, TatB is part of a receptor directly interacting with Tat signal peptides. TatB may form an oligomeric binding site that transiently accommodates folded Tat precursor proteins before their translocation.</text>
</comment>
<dbReference type="Proteomes" id="UP000295717">
    <property type="component" value="Unassembled WGS sequence"/>
</dbReference>
<dbReference type="NCBIfam" id="TIGR01410">
    <property type="entry name" value="tatB"/>
    <property type="match status" value="1"/>
</dbReference>
<reference evidence="12 13" key="1">
    <citation type="submission" date="2019-03" db="EMBL/GenBank/DDBJ databases">
        <title>Genomic Encyclopedia of Type Strains, Phase IV (KMG-IV): sequencing the most valuable type-strain genomes for metagenomic binning, comparative biology and taxonomic classification.</title>
        <authorList>
            <person name="Goeker M."/>
        </authorList>
    </citation>
    <scope>NUCLEOTIDE SEQUENCE [LARGE SCALE GENOMIC DNA]</scope>
    <source>
        <strain evidence="12 13">DSM 13587</strain>
    </source>
</reference>
<keyword evidence="4 9" id="KW-0812">Transmembrane</keyword>
<feature type="transmembrane region" description="Helical" evidence="11">
    <location>
        <begin position="6"/>
        <end position="25"/>
    </location>
</feature>
<dbReference type="InterPro" id="IPR018448">
    <property type="entry name" value="TatB"/>
</dbReference>
<keyword evidence="7 9" id="KW-0811">Translocation</keyword>
<keyword evidence="13" id="KW-1185">Reference proteome</keyword>
<evidence type="ECO:0000256" key="5">
    <source>
        <dbReference type="ARBA" id="ARBA00022927"/>
    </source>
</evidence>
<evidence type="ECO:0000256" key="4">
    <source>
        <dbReference type="ARBA" id="ARBA00022692"/>
    </source>
</evidence>
<dbReference type="AlphaFoldDB" id="A0A4R3MXF6"/>
<dbReference type="PANTHER" id="PTHR33162">
    <property type="entry name" value="SEC-INDEPENDENT PROTEIN TRANSLOCASE PROTEIN TATA, CHLOROPLASTIC"/>
    <property type="match status" value="1"/>
</dbReference>
<comment type="caution">
    <text evidence="12">The sequence shown here is derived from an EMBL/GenBank/DDBJ whole genome shotgun (WGS) entry which is preliminary data.</text>
</comment>
<dbReference type="PRINTS" id="PR01506">
    <property type="entry name" value="TATBPROTEIN"/>
</dbReference>
<keyword evidence="3 9" id="KW-1003">Cell membrane</keyword>
<organism evidence="12 13">
    <name type="scientific">Thiobaca trueperi</name>
    <dbReference type="NCBI Taxonomy" id="127458"/>
    <lineage>
        <taxon>Bacteria</taxon>
        <taxon>Pseudomonadati</taxon>
        <taxon>Pseudomonadota</taxon>
        <taxon>Gammaproteobacteria</taxon>
        <taxon>Chromatiales</taxon>
        <taxon>Chromatiaceae</taxon>
        <taxon>Thiobaca</taxon>
    </lineage>
</organism>
<keyword evidence="5 9" id="KW-0653">Protein transport</keyword>
<comment type="subunit">
    <text evidence="9">The Tat system comprises two distinct complexes: a TatABC complex, containing multiple copies of TatA, TatB and TatC subunits, and a separate TatA complex, containing only TatA subunits. Substrates initially bind to the TatABC complex, which probably triggers association of the separate TatA complex to form the active translocon.</text>
</comment>
<evidence type="ECO:0000256" key="8">
    <source>
        <dbReference type="ARBA" id="ARBA00023136"/>
    </source>
</evidence>
<dbReference type="GO" id="GO:0033281">
    <property type="term" value="C:TAT protein transport complex"/>
    <property type="evidence" value="ECO:0007669"/>
    <property type="project" value="UniProtKB-UniRule"/>
</dbReference>
<evidence type="ECO:0000313" key="13">
    <source>
        <dbReference type="Proteomes" id="UP000295717"/>
    </source>
</evidence>
<comment type="subcellular location">
    <subcellularLocation>
        <location evidence="9">Cell membrane</location>
        <topology evidence="9">Single-pass membrane protein</topology>
    </subcellularLocation>
    <subcellularLocation>
        <location evidence="1">Membrane</location>
        <topology evidence="1">Single-pass membrane protein</topology>
    </subcellularLocation>
</comment>
<dbReference type="GO" id="GO:0008320">
    <property type="term" value="F:protein transmembrane transporter activity"/>
    <property type="evidence" value="ECO:0007669"/>
    <property type="project" value="UniProtKB-UniRule"/>
</dbReference>
<evidence type="ECO:0000256" key="7">
    <source>
        <dbReference type="ARBA" id="ARBA00023010"/>
    </source>
</evidence>
<dbReference type="Pfam" id="PF02416">
    <property type="entry name" value="TatA_B_E"/>
    <property type="match status" value="1"/>
</dbReference>
<evidence type="ECO:0000256" key="2">
    <source>
        <dbReference type="ARBA" id="ARBA00022448"/>
    </source>
</evidence>
<evidence type="ECO:0000256" key="9">
    <source>
        <dbReference type="HAMAP-Rule" id="MF_00237"/>
    </source>
</evidence>
<proteinExistence type="inferred from homology"/>
<dbReference type="GO" id="GO:0043953">
    <property type="term" value="P:protein transport by the Tat complex"/>
    <property type="evidence" value="ECO:0007669"/>
    <property type="project" value="UniProtKB-UniRule"/>
</dbReference>
<evidence type="ECO:0000256" key="10">
    <source>
        <dbReference type="SAM" id="MobiDB-lite"/>
    </source>
</evidence>